<evidence type="ECO:0000256" key="1">
    <source>
        <dbReference type="ARBA" id="ARBA00004871"/>
    </source>
</evidence>
<evidence type="ECO:0000313" key="4">
    <source>
        <dbReference type="EMBL" id="PWH05663.1"/>
    </source>
</evidence>
<comment type="pathway">
    <text evidence="1">Metabolic intermediate biosynthesis; chorismate biosynthesis; chorismate from D-erythrose 4-phosphate and phosphoenolpyruvate: step 4/7.</text>
</comment>
<dbReference type="SUPFAM" id="SSF51735">
    <property type="entry name" value="NAD(P)-binding Rossmann-fold domains"/>
    <property type="match status" value="1"/>
</dbReference>
<evidence type="ECO:0000259" key="3">
    <source>
        <dbReference type="Pfam" id="PF08501"/>
    </source>
</evidence>
<dbReference type="GO" id="GO:0019632">
    <property type="term" value="P:shikimate metabolic process"/>
    <property type="evidence" value="ECO:0007669"/>
    <property type="project" value="TreeGrafter"/>
</dbReference>
<dbReference type="PANTHER" id="PTHR21089:SF1">
    <property type="entry name" value="BIFUNCTIONAL 3-DEHYDROQUINATE DEHYDRATASE_SHIKIMATE DEHYDROGENASE, CHLOROPLASTIC"/>
    <property type="match status" value="1"/>
</dbReference>
<dbReference type="PANTHER" id="PTHR21089">
    <property type="entry name" value="SHIKIMATE DEHYDROGENASE"/>
    <property type="match status" value="1"/>
</dbReference>
<dbReference type="GO" id="GO:0005829">
    <property type="term" value="C:cytosol"/>
    <property type="evidence" value="ECO:0007669"/>
    <property type="project" value="TreeGrafter"/>
</dbReference>
<gene>
    <name evidence="4" type="ORF">DEO23_10630</name>
</gene>
<dbReference type="Gene3D" id="3.40.50.720">
    <property type="entry name" value="NAD(P)-binding Rossmann-like Domain"/>
    <property type="match status" value="1"/>
</dbReference>
<accession>A0A2U2RIG0</accession>
<dbReference type="Proteomes" id="UP000245590">
    <property type="component" value="Unassembled WGS sequence"/>
</dbReference>
<sequence length="285" mass="29870">MRRFAVVGSPIAHSLSPVLHTAAYRSLGVTDADYERFDVPAGTLGAFLRDGEGTRLQGLSVTMPDKVEAHDLADEHDATSRELGIANTLLRTGEDSWRAENHDVHGITAALRDHLPGSTPGRATDPTVAGILGSGATALSAVAAAAELGVRRVLLSARSPGKLAPLRQLAEHRGIAITEIPWSGSEQVLEADVVISALAIEGAHALAESWSERSLPPMPLVLLDALYDPWPAPLSALVGAHGGEVASGLEMLIHQADLQLRSMLGIEAAPLDAMRDAALEALGSR</sequence>
<keyword evidence="2" id="KW-0028">Amino-acid biosynthesis</keyword>
<keyword evidence="5" id="KW-1185">Reference proteome</keyword>
<dbReference type="InterPro" id="IPR013708">
    <property type="entry name" value="Shikimate_DH-bd_N"/>
</dbReference>
<dbReference type="Pfam" id="PF08501">
    <property type="entry name" value="Shikimate_dh_N"/>
    <property type="match status" value="1"/>
</dbReference>
<proteinExistence type="predicted"/>
<dbReference type="EMBL" id="QFKX01000004">
    <property type="protein sequence ID" value="PWH05663.1"/>
    <property type="molecule type" value="Genomic_DNA"/>
</dbReference>
<reference evidence="4 5" key="1">
    <citation type="submission" date="2018-05" db="EMBL/GenBank/DDBJ databases">
        <title>Brachybacterium sp. M1HQ-2T, whole genome shotgun sequence.</title>
        <authorList>
            <person name="Tuo L."/>
        </authorList>
    </citation>
    <scope>NUCLEOTIDE SEQUENCE [LARGE SCALE GENOMIC DNA]</scope>
    <source>
        <strain evidence="4 5">M1HQ-2</strain>
    </source>
</reference>
<dbReference type="GO" id="GO:0004764">
    <property type="term" value="F:shikimate 3-dehydrogenase (NADP+) activity"/>
    <property type="evidence" value="ECO:0007669"/>
    <property type="project" value="InterPro"/>
</dbReference>
<keyword evidence="2" id="KW-0057">Aromatic amino acid biosynthesis</keyword>
<dbReference type="InterPro" id="IPR036291">
    <property type="entry name" value="NAD(P)-bd_dom_sf"/>
</dbReference>
<dbReference type="InterPro" id="IPR022893">
    <property type="entry name" value="Shikimate_DH_fam"/>
</dbReference>
<dbReference type="GO" id="GO:0009423">
    <property type="term" value="P:chorismate biosynthetic process"/>
    <property type="evidence" value="ECO:0007669"/>
    <property type="project" value="TreeGrafter"/>
</dbReference>
<dbReference type="SUPFAM" id="SSF53223">
    <property type="entry name" value="Aminoacid dehydrogenase-like, N-terminal domain"/>
    <property type="match status" value="1"/>
</dbReference>
<name>A0A2U2RIG0_9MICO</name>
<feature type="domain" description="Shikimate dehydrogenase substrate binding N-terminal" evidence="3">
    <location>
        <begin position="6"/>
        <end position="89"/>
    </location>
</feature>
<protein>
    <submittedName>
        <fullName evidence="4">Shikimate dehydrogenase</fullName>
    </submittedName>
</protein>
<dbReference type="GO" id="GO:0050661">
    <property type="term" value="F:NADP binding"/>
    <property type="evidence" value="ECO:0007669"/>
    <property type="project" value="TreeGrafter"/>
</dbReference>
<organism evidence="4 5">
    <name type="scientific">Brachybacterium endophyticum</name>
    <dbReference type="NCBI Taxonomy" id="2182385"/>
    <lineage>
        <taxon>Bacteria</taxon>
        <taxon>Bacillati</taxon>
        <taxon>Actinomycetota</taxon>
        <taxon>Actinomycetes</taxon>
        <taxon>Micrococcales</taxon>
        <taxon>Dermabacteraceae</taxon>
        <taxon>Brachybacterium</taxon>
    </lineage>
</organism>
<dbReference type="RefSeq" id="WP_109276019.1">
    <property type="nucleotide sequence ID" value="NZ_QFKX01000004.1"/>
</dbReference>
<dbReference type="AlphaFoldDB" id="A0A2U2RIG0"/>
<comment type="caution">
    <text evidence="4">The sequence shown here is derived from an EMBL/GenBank/DDBJ whole genome shotgun (WGS) entry which is preliminary data.</text>
</comment>
<dbReference type="OrthoDB" id="9776868at2"/>
<evidence type="ECO:0000256" key="2">
    <source>
        <dbReference type="ARBA" id="ARBA00023141"/>
    </source>
</evidence>
<dbReference type="Gene3D" id="3.40.50.10860">
    <property type="entry name" value="Leucine Dehydrogenase, chain A, domain 1"/>
    <property type="match status" value="1"/>
</dbReference>
<dbReference type="InterPro" id="IPR046346">
    <property type="entry name" value="Aminoacid_DH-like_N_sf"/>
</dbReference>
<evidence type="ECO:0000313" key="5">
    <source>
        <dbReference type="Proteomes" id="UP000245590"/>
    </source>
</evidence>
<dbReference type="GO" id="GO:0009073">
    <property type="term" value="P:aromatic amino acid family biosynthetic process"/>
    <property type="evidence" value="ECO:0007669"/>
    <property type="project" value="UniProtKB-KW"/>
</dbReference>